<organism evidence="1 2">
    <name type="scientific">Skeletonema marinoi</name>
    <dbReference type="NCBI Taxonomy" id="267567"/>
    <lineage>
        <taxon>Eukaryota</taxon>
        <taxon>Sar</taxon>
        <taxon>Stramenopiles</taxon>
        <taxon>Ochrophyta</taxon>
        <taxon>Bacillariophyta</taxon>
        <taxon>Coscinodiscophyceae</taxon>
        <taxon>Thalassiosirophycidae</taxon>
        <taxon>Thalassiosirales</taxon>
        <taxon>Skeletonemataceae</taxon>
        <taxon>Skeletonema</taxon>
        <taxon>Skeletonema marinoi-dohrnii complex</taxon>
    </lineage>
</organism>
<evidence type="ECO:0000313" key="2">
    <source>
        <dbReference type="Proteomes" id="UP001224775"/>
    </source>
</evidence>
<keyword evidence="2" id="KW-1185">Reference proteome</keyword>
<dbReference type="EMBL" id="JATAAI010000029">
    <property type="protein sequence ID" value="KAK1736275.1"/>
    <property type="molecule type" value="Genomic_DNA"/>
</dbReference>
<comment type="caution">
    <text evidence="1">The sequence shown here is derived from an EMBL/GenBank/DDBJ whole genome shotgun (WGS) entry which is preliminary data.</text>
</comment>
<reference evidence="1" key="1">
    <citation type="submission" date="2023-06" db="EMBL/GenBank/DDBJ databases">
        <title>Survivors Of The Sea: Transcriptome response of Skeletonema marinoi to long-term dormancy.</title>
        <authorList>
            <person name="Pinder M.I.M."/>
            <person name="Kourtchenko O."/>
            <person name="Robertson E.K."/>
            <person name="Larsson T."/>
            <person name="Maumus F."/>
            <person name="Osuna-Cruz C.M."/>
            <person name="Vancaester E."/>
            <person name="Stenow R."/>
            <person name="Vandepoele K."/>
            <person name="Ploug H."/>
            <person name="Bruchert V."/>
            <person name="Godhe A."/>
            <person name="Topel M."/>
        </authorList>
    </citation>
    <scope>NUCLEOTIDE SEQUENCE</scope>
    <source>
        <strain evidence="1">R05AC</strain>
    </source>
</reference>
<name>A0AAD9D823_9STRA</name>
<sequence length="13" mass="1500">MVSFHSIIRIIAL</sequence>
<proteinExistence type="predicted"/>
<gene>
    <name evidence="1" type="ORF">QTG54_012875</name>
</gene>
<protein>
    <submittedName>
        <fullName evidence="1">Uncharacterized protein</fullName>
    </submittedName>
</protein>
<evidence type="ECO:0000313" key="1">
    <source>
        <dbReference type="EMBL" id="KAK1736275.1"/>
    </source>
</evidence>
<accession>A0AAD9D823</accession>
<dbReference type="Proteomes" id="UP001224775">
    <property type="component" value="Unassembled WGS sequence"/>
</dbReference>